<accession>A0A8H3ENJ9</accession>
<evidence type="ECO:0000313" key="2">
    <source>
        <dbReference type="EMBL" id="CAF9909237.1"/>
    </source>
</evidence>
<evidence type="ECO:0000259" key="1">
    <source>
        <dbReference type="Pfam" id="PF00561"/>
    </source>
</evidence>
<dbReference type="PANTHER" id="PTHR43433:SF5">
    <property type="entry name" value="AB HYDROLASE-1 DOMAIN-CONTAINING PROTEIN"/>
    <property type="match status" value="1"/>
</dbReference>
<dbReference type="PANTHER" id="PTHR43433">
    <property type="entry name" value="HYDROLASE, ALPHA/BETA FOLD FAMILY PROTEIN"/>
    <property type="match status" value="1"/>
</dbReference>
<dbReference type="InterPro" id="IPR029058">
    <property type="entry name" value="AB_hydrolase_fold"/>
</dbReference>
<dbReference type="InterPro" id="IPR000073">
    <property type="entry name" value="AB_hydrolase_1"/>
</dbReference>
<dbReference type="EMBL" id="CAJPDS010000007">
    <property type="protein sequence ID" value="CAF9909237.1"/>
    <property type="molecule type" value="Genomic_DNA"/>
</dbReference>
<dbReference type="SUPFAM" id="SSF53474">
    <property type="entry name" value="alpha/beta-Hydrolases"/>
    <property type="match status" value="1"/>
</dbReference>
<sequence>MARDTLEVVDFLGWTDKRQLHVVGVSMGGMIAQELALLVPDRIASLSLISTAARIVNTVGFVENLRSRINMFLPRAIDIQLANLKVRLFSKPWLEEPDRDGGFPTNGDRFAAQELKKRSDTEGFTRTGFICQAIAAGWHHKSAEQLNALGDAVGRDRIQVMHGTVDNMLINRQYHMVRFWRMN</sequence>
<dbReference type="InterPro" id="IPR050471">
    <property type="entry name" value="AB_hydrolase"/>
</dbReference>
<dbReference type="Proteomes" id="UP000664521">
    <property type="component" value="Unassembled WGS sequence"/>
</dbReference>
<dbReference type="Pfam" id="PF00561">
    <property type="entry name" value="Abhydrolase_1"/>
    <property type="match status" value="1"/>
</dbReference>
<reference evidence="2" key="1">
    <citation type="submission" date="2021-03" db="EMBL/GenBank/DDBJ databases">
        <authorList>
            <person name="Tagirdzhanova G."/>
        </authorList>
    </citation>
    <scope>NUCLEOTIDE SEQUENCE</scope>
</reference>
<dbReference type="OrthoDB" id="19657at2759"/>
<organism evidence="2 3">
    <name type="scientific">Heterodermia speciosa</name>
    <dbReference type="NCBI Taxonomy" id="116794"/>
    <lineage>
        <taxon>Eukaryota</taxon>
        <taxon>Fungi</taxon>
        <taxon>Dikarya</taxon>
        <taxon>Ascomycota</taxon>
        <taxon>Pezizomycotina</taxon>
        <taxon>Lecanoromycetes</taxon>
        <taxon>OSLEUM clade</taxon>
        <taxon>Lecanoromycetidae</taxon>
        <taxon>Caliciales</taxon>
        <taxon>Physciaceae</taxon>
        <taxon>Heterodermia</taxon>
    </lineage>
</organism>
<comment type="caution">
    <text evidence="2">The sequence shown here is derived from an EMBL/GenBank/DDBJ whole genome shotgun (WGS) entry which is preliminary data.</text>
</comment>
<protein>
    <recommendedName>
        <fullName evidence="1">AB hydrolase-1 domain-containing protein</fullName>
    </recommendedName>
</protein>
<proteinExistence type="predicted"/>
<feature type="domain" description="AB hydrolase-1" evidence="1">
    <location>
        <begin position="15"/>
        <end position="79"/>
    </location>
</feature>
<dbReference type="AlphaFoldDB" id="A0A8H3ENJ9"/>
<name>A0A8H3ENJ9_9LECA</name>
<dbReference type="Gene3D" id="3.40.50.1820">
    <property type="entry name" value="alpha/beta hydrolase"/>
    <property type="match status" value="1"/>
</dbReference>
<gene>
    <name evidence="2" type="ORF">HETSPECPRED_008888</name>
</gene>
<keyword evidence="3" id="KW-1185">Reference proteome</keyword>
<evidence type="ECO:0000313" key="3">
    <source>
        <dbReference type="Proteomes" id="UP000664521"/>
    </source>
</evidence>